<dbReference type="SUPFAM" id="SSF53474">
    <property type="entry name" value="alpha/beta-Hydrolases"/>
    <property type="match status" value="1"/>
</dbReference>
<feature type="region of interest" description="Disordered" evidence="2">
    <location>
        <begin position="223"/>
        <end position="274"/>
    </location>
</feature>
<evidence type="ECO:0000313" key="5">
    <source>
        <dbReference type="Proteomes" id="UP001054857"/>
    </source>
</evidence>
<dbReference type="Gene3D" id="3.40.50.1820">
    <property type="entry name" value="alpha/beta hydrolase"/>
    <property type="match status" value="1"/>
</dbReference>
<dbReference type="PANTHER" id="PTHR11487:SF0">
    <property type="entry name" value="S-ACYL FATTY ACID SYNTHASE THIOESTERASE, MEDIUM CHAIN"/>
    <property type="match status" value="1"/>
</dbReference>
<gene>
    <name evidence="4" type="ORF">Agub_g11990</name>
</gene>
<feature type="non-terminal residue" evidence="4">
    <location>
        <position position="401"/>
    </location>
</feature>
<dbReference type="InterPro" id="IPR001031">
    <property type="entry name" value="Thioesterase"/>
</dbReference>
<comment type="caution">
    <text evidence="4">The sequence shown here is derived from an EMBL/GenBank/DDBJ whole genome shotgun (WGS) entry which is preliminary data.</text>
</comment>
<dbReference type="Pfam" id="PF00975">
    <property type="entry name" value="Thioesterase"/>
    <property type="match status" value="1"/>
</dbReference>
<dbReference type="EMBL" id="BMAR01000033">
    <property type="protein sequence ID" value="GFR49886.1"/>
    <property type="molecule type" value="Genomic_DNA"/>
</dbReference>
<evidence type="ECO:0000259" key="3">
    <source>
        <dbReference type="Pfam" id="PF00975"/>
    </source>
</evidence>
<dbReference type="InterPro" id="IPR029058">
    <property type="entry name" value="AB_hydrolase_fold"/>
</dbReference>
<dbReference type="InterPro" id="IPR012223">
    <property type="entry name" value="TEII"/>
</dbReference>
<accession>A0AAD3DXI8</accession>
<reference evidence="4 5" key="1">
    <citation type="journal article" date="2021" name="Sci. Rep.">
        <title>Genome sequencing of the multicellular alga Astrephomene provides insights into convergent evolution of germ-soma differentiation.</title>
        <authorList>
            <person name="Yamashita S."/>
            <person name="Yamamoto K."/>
            <person name="Matsuzaki R."/>
            <person name="Suzuki S."/>
            <person name="Yamaguchi H."/>
            <person name="Hirooka S."/>
            <person name="Minakuchi Y."/>
            <person name="Miyagishima S."/>
            <person name="Kawachi M."/>
            <person name="Toyoda A."/>
            <person name="Nozaki H."/>
        </authorList>
    </citation>
    <scope>NUCLEOTIDE SEQUENCE [LARGE SCALE GENOMIC DNA]</scope>
    <source>
        <strain evidence="4 5">NIES-4017</strain>
    </source>
</reference>
<organism evidence="4 5">
    <name type="scientific">Astrephomene gubernaculifera</name>
    <dbReference type="NCBI Taxonomy" id="47775"/>
    <lineage>
        <taxon>Eukaryota</taxon>
        <taxon>Viridiplantae</taxon>
        <taxon>Chlorophyta</taxon>
        <taxon>core chlorophytes</taxon>
        <taxon>Chlorophyceae</taxon>
        <taxon>CS clade</taxon>
        <taxon>Chlamydomonadales</taxon>
        <taxon>Astrephomenaceae</taxon>
        <taxon>Astrephomene</taxon>
    </lineage>
</organism>
<evidence type="ECO:0000313" key="4">
    <source>
        <dbReference type="EMBL" id="GFR49886.1"/>
    </source>
</evidence>
<protein>
    <recommendedName>
        <fullName evidence="3">Thioesterase domain-containing protein</fullName>
    </recommendedName>
</protein>
<dbReference type="Proteomes" id="UP001054857">
    <property type="component" value="Unassembled WGS sequence"/>
</dbReference>
<feature type="domain" description="Thioesterase" evidence="3">
    <location>
        <begin position="92"/>
        <end position="201"/>
    </location>
</feature>
<dbReference type="AlphaFoldDB" id="A0AAD3DXI8"/>
<dbReference type="PANTHER" id="PTHR11487">
    <property type="entry name" value="THIOESTERASE"/>
    <property type="match status" value="1"/>
</dbReference>
<sequence>RIPAAPAGTDELRVSVPPPFRLPLPSPLPPIPPPPCPCSLPAFLKTPPRPMGHPPQIASLLLEQFRPSELPAPSARSWLAAPPPARADPGAHLAAFPPACCLAPLSYFEGWSGLLPEYIKLHCLQAPGHGSRRGEDSLLRLSKLVPPSTAAINSGLPPDAPLALFGVGLGALWAFEVARRLECLYRRPLVHLFVCACAAPQCFPGRNGSEGGVGAGGGEAGGAAGGGGGAGGSPMKRFEPWRTSAPAAAAAPSGSPQQQQQPQQPPAYPGAPELYELPDEGFITACRNHPRCSKQLRTNVKALVEHVPLLRADIEMEMTYNFTPPPPSLCASVAAVLASVTNRADEEARVSQGLLSCPITVITPEDDTALTTELTAPWDKCTEGQVRFLSVPGDYHCLEDR</sequence>
<evidence type="ECO:0000256" key="1">
    <source>
        <dbReference type="ARBA" id="ARBA00007169"/>
    </source>
</evidence>
<keyword evidence="5" id="KW-1185">Reference proteome</keyword>
<feature type="non-terminal residue" evidence="4">
    <location>
        <position position="1"/>
    </location>
</feature>
<comment type="similarity">
    <text evidence="1">Belongs to the thioesterase family.</text>
</comment>
<proteinExistence type="inferred from homology"/>
<feature type="compositionally biased region" description="Gly residues" evidence="2">
    <location>
        <begin position="223"/>
        <end position="232"/>
    </location>
</feature>
<evidence type="ECO:0000256" key="2">
    <source>
        <dbReference type="SAM" id="MobiDB-lite"/>
    </source>
</evidence>
<feature type="compositionally biased region" description="Low complexity" evidence="2">
    <location>
        <begin position="244"/>
        <end position="262"/>
    </location>
</feature>
<name>A0AAD3DXI8_9CHLO</name>
<dbReference type="GO" id="GO:0008610">
    <property type="term" value="P:lipid biosynthetic process"/>
    <property type="evidence" value="ECO:0007669"/>
    <property type="project" value="TreeGrafter"/>
</dbReference>